<gene>
    <name evidence="9" type="ORF">NCTC10894_02355</name>
    <name evidence="8" type="ORF">R77569_02599</name>
    <name evidence="7" type="ORF">R77591_04301</name>
</gene>
<sequence length="127" mass="13893">MPIALWCVLIAGVFPLVCAAVAKASGQKYDNHNPRIWLAQQTGFPARANAAQQNHFEAFPFFAVAVLVAILGGGLIDRVNLLAVAFIVARLLYTVCYFADWAMPRSLMWLAAYGITIALFVQPAFVH</sequence>
<keyword evidence="12" id="KW-1185">Reference proteome</keyword>
<protein>
    <submittedName>
        <fullName evidence="9">MAPEG family</fullName>
    </submittedName>
</protein>
<feature type="transmembrane region" description="Helical" evidence="5">
    <location>
        <begin position="58"/>
        <end position="76"/>
    </location>
</feature>
<proteinExistence type="predicted"/>
<dbReference type="KEGG" id="rmn:TK49_08605"/>
<dbReference type="PANTHER" id="PTHR35371">
    <property type="entry name" value="INNER MEMBRANE PROTEIN"/>
    <property type="match status" value="1"/>
</dbReference>
<dbReference type="OrthoDB" id="513661at2"/>
<dbReference type="Proteomes" id="UP001190002">
    <property type="component" value="Unassembled WGS sequence"/>
</dbReference>
<evidence type="ECO:0000313" key="10">
    <source>
        <dbReference type="Proteomes" id="UP000255008"/>
    </source>
</evidence>
<dbReference type="EMBL" id="CAUDKV010000010">
    <property type="protein sequence ID" value="CAJ0874261.1"/>
    <property type="molecule type" value="Genomic_DNA"/>
</dbReference>
<evidence type="ECO:0000256" key="1">
    <source>
        <dbReference type="ARBA" id="ARBA00004370"/>
    </source>
</evidence>
<feature type="signal peptide" evidence="6">
    <location>
        <begin position="1"/>
        <end position="19"/>
    </location>
</feature>
<evidence type="ECO:0000313" key="12">
    <source>
        <dbReference type="Proteomes" id="UP001190452"/>
    </source>
</evidence>
<dbReference type="Pfam" id="PF01124">
    <property type="entry name" value="MAPEG"/>
    <property type="match status" value="1"/>
</dbReference>
<accession>A0A0D5ANT5</accession>
<reference evidence="7 12" key="2">
    <citation type="submission" date="2023-07" db="EMBL/GenBank/DDBJ databases">
        <authorList>
            <person name="Peeters C."/>
        </authorList>
    </citation>
    <scope>NUCLEOTIDE SEQUENCE</scope>
    <source>
        <strain evidence="8 12">R-77569</strain>
        <strain evidence="7">R-77591</strain>
    </source>
</reference>
<dbReference type="Proteomes" id="UP000255008">
    <property type="component" value="Unassembled WGS sequence"/>
</dbReference>
<name>A0A0D5ANT5_9RALS</name>
<dbReference type="EMBL" id="UGVE01000001">
    <property type="protein sequence ID" value="SUD97982.1"/>
    <property type="molecule type" value="Genomic_DNA"/>
</dbReference>
<organism evidence="7 11">
    <name type="scientific">Ralstonia mannitolilytica</name>
    <dbReference type="NCBI Taxonomy" id="105219"/>
    <lineage>
        <taxon>Bacteria</taxon>
        <taxon>Pseudomonadati</taxon>
        <taxon>Pseudomonadota</taxon>
        <taxon>Betaproteobacteria</taxon>
        <taxon>Burkholderiales</taxon>
        <taxon>Burkholderiaceae</taxon>
        <taxon>Ralstonia</taxon>
    </lineage>
</organism>
<keyword evidence="6" id="KW-0732">Signal</keyword>
<evidence type="ECO:0000256" key="2">
    <source>
        <dbReference type="ARBA" id="ARBA00022692"/>
    </source>
</evidence>
<evidence type="ECO:0000313" key="7">
    <source>
        <dbReference type="EMBL" id="CAJ0694723.1"/>
    </source>
</evidence>
<keyword evidence="4 5" id="KW-0472">Membrane</keyword>
<dbReference type="Proteomes" id="UP001190452">
    <property type="component" value="Unassembled WGS sequence"/>
</dbReference>
<dbReference type="InterPro" id="IPR001129">
    <property type="entry name" value="Membr-assoc_MAPEG"/>
</dbReference>
<evidence type="ECO:0000256" key="6">
    <source>
        <dbReference type="SAM" id="SignalP"/>
    </source>
</evidence>
<comment type="caution">
    <text evidence="7">The sequence shown here is derived from an EMBL/GenBank/DDBJ whole genome shotgun (WGS) entry which is preliminary data.</text>
</comment>
<evidence type="ECO:0000313" key="11">
    <source>
        <dbReference type="Proteomes" id="UP001190002"/>
    </source>
</evidence>
<dbReference type="RefSeq" id="WP_045786301.1">
    <property type="nucleotide sequence ID" value="NZ_BAAAEC010000025.1"/>
</dbReference>
<dbReference type="EMBL" id="CATVXE010000024">
    <property type="protein sequence ID" value="CAJ0694723.1"/>
    <property type="molecule type" value="Genomic_DNA"/>
</dbReference>
<evidence type="ECO:0000256" key="4">
    <source>
        <dbReference type="ARBA" id="ARBA00023136"/>
    </source>
</evidence>
<evidence type="ECO:0000256" key="5">
    <source>
        <dbReference type="SAM" id="Phobius"/>
    </source>
</evidence>
<reference evidence="9 10" key="1">
    <citation type="submission" date="2018-06" db="EMBL/GenBank/DDBJ databases">
        <authorList>
            <consortium name="Pathogen Informatics"/>
            <person name="Doyle S."/>
        </authorList>
    </citation>
    <scope>NUCLEOTIDE SEQUENCE [LARGE SCALE GENOMIC DNA]</scope>
    <source>
        <strain evidence="9 10">NCTC10894</strain>
    </source>
</reference>
<keyword evidence="2 5" id="KW-0812">Transmembrane</keyword>
<comment type="subcellular location">
    <subcellularLocation>
        <location evidence="1">Membrane</location>
    </subcellularLocation>
</comment>
<dbReference type="AlphaFoldDB" id="A0A0D5ANT5"/>
<feature type="transmembrane region" description="Helical" evidence="5">
    <location>
        <begin position="81"/>
        <end position="101"/>
    </location>
</feature>
<keyword evidence="3 5" id="KW-1133">Transmembrane helix</keyword>
<evidence type="ECO:0000256" key="3">
    <source>
        <dbReference type="ARBA" id="ARBA00022989"/>
    </source>
</evidence>
<feature type="transmembrane region" description="Helical" evidence="5">
    <location>
        <begin position="107"/>
        <end position="126"/>
    </location>
</feature>
<dbReference type="Gene3D" id="1.20.120.550">
    <property type="entry name" value="Membrane associated eicosanoid/glutathione metabolism-like domain"/>
    <property type="match status" value="1"/>
</dbReference>
<dbReference type="GeneID" id="34791428"/>
<dbReference type="SUPFAM" id="SSF161084">
    <property type="entry name" value="MAPEG domain-like"/>
    <property type="match status" value="1"/>
</dbReference>
<evidence type="ECO:0000313" key="9">
    <source>
        <dbReference type="EMBL" id="SUD97982.1"/>
    </source>
</evidence>
<feature type="chain" id="PRO_5014222817" evidence="6">
    <location>
        <begin position="20"/>
        <end position="127"/>
    </location>
</feature>
<evidence type="ECO:0000313" key="8">
    <source>
        <dbReference type="EMBL" id="CAJ0874261.1"/>
    </source>
</evidence>
<dbReference type="PANTHER" id="PTHR35371:SF1">
    <property type="entry name" value="BLR7753 PROTEIN"/>
    <property type="match status" value="1"/>
</dbReference>
<dbReference type="GO" id="GO:0016020">
    <property type="term" value="C:membrane"/>
    <property type="evidence" value="ECO:0007669"/>
    <property type="project" value="UniProtKB-SubCell"/>
</dbReference>
<dbReference type="InterPro" id="IPR023352">
    <property type="entry name" value="MAPEG-like_dom_sf"/>
</dbReference>